<dbReference type="GO" id="GO:0003700">
    <property type="term" value="F:DNA-binding transcription factor activity"/>
    <property type="evidence" value="ECO:0007669"/>
    <property type="project" value="InterPro"/>
</dbReference>
<protein>
    <submittedName>
        <fullName evidence="6">AraC family transcriptional regulator</fullName>
    </submittedName>
</protein>
<organism evidence="6 7">
    <name type="scientific">Rugamonas apoptosis</name>
    <dbReference type="NCBI Taxonomy" id="2758570"/>
    <lineage>
        <taxon>Bacteria</taxon>
        <taxon>Pseudomonadati</taxon>
        <taxon>Pseudomonadota</taxon>
        <taxon>Betaproteobacteria</taxon>
        <taxon>Burkholderiales</taxon>
        <taxon>Oxalobacteraceae</taxon>
        <taxon>Telluria group</taxon>
        <taxon>Rugamonas</taxon>
    </lineage>
</organism>
<dbReference type="SMART" id="SM00342">
    <property type="entry name" value="HTH_ARAC"/>
    <property type="match status" value="1"/>
</dbReference>
<sequence length="276" mass="30903">MRMSPPPAHSGHQFWRDASLPFVEARAIVDGRKVRYAKHSHETFSIGVIRYGRTDYINQATRQHAGPGSVVVMNPGDVHGCNPISDEPWSYRMLYVEPTWLGRLQHEWGFSANQDFHPLAATMSTAPALYADFNRFFDVLTDDAADPLLRQCASVAFFEQMQSSFDPATPMARDANHKLARAADYISDNCSAALKLEDICAAADLSPSYLIRAFRKHYGMTPHTYLLNRRVQRARGLLKGGGAIADVALATGFSDQAHFQRIFKHFLAATPGQYRR</sequence>
<dbReference type="PROSITE" id="PS01124">
    <property type="entry name" value="HTH_ARAC_FAMILY_2"/>
    <property type="match status" value="1"/>
</dbReference>
<evidence type="ECO:0000256" key="2">
    <source>
        <dbReference type="ARBA" id="ARBA00023125"/>
    </source>
</evidence>
<dbReference type="EMBL" id="JACEZU010000001">
    <property type="protein sequence ID" value="MBA5686002.1"/>
    <property type="molecule type" value="Genomic_DNA"/>
</dbReference>
<dbReference type="Pfam" id="PF02311">
    <property type="entry name" value="AraC_binding"/>
    <property type="match status" value="1"/>
</dbReference>
<keyword evidence="7" id="KW-1185">Reference proteome</keyword>
<dbReference type="PROSITE" id="PS00041">
    <property type="entry name" value="HTH_ARAC_FAMILY_1"/>
    <property type="match status" value="1"/>
</dbReference>
<accession>A0A7W2F6H7</accession>
<evidence type="ECO:0000313" key="6">
    <source>
        <dbReference type="EMBL" id="MBA5686002.1"/>
    </source>
</evidence>
<keyword evidence="4" id="KW-0804">Transcription</keyword>
<keyword evidence="1" id="KW-0805">Transcription regulation</keyword>
<name>A0A7W2F6H7_9BURK</name>
<dbReference type="Gene3D" id="1.10.10.60">
    <property type="entry name" value="Homeodomain-like"/>
    <property type="match status" value="2"/>
</dbReference>
<comment type="caution">
    <text evidence="6">The sequence shown here is derived from an EMBL/GenBank/DDBJ whole genome shotgun (WGS) entry which is preliminary data.</text>
</comment>
<dbReference type="Pfam" id="PF12833">
    <property type="entry name" value="HTH_18"/>
    <property type="match status" value="1"/>
</dbReference>
<dbReference type="InterPro" id="IPR037923">
    <property type="entry name" value="HTH-like"/>
</dbReference>
<evidence type="ECO:0000256" key="3">
    <source>
        <dbReference type="ARBA" id="ARBA00023159"/>
    </source>
</evidence>
<dbReference type="InterPro" id="IPR003313">
    <property type="entry name" value="AraC-bd"/>
</dbReference>
<keyword evidence="2" id="KW-0238">DNA-binding</keyword>
<reference evidence="6 7" key="1">
    <citation type="submission" date="2020-07" db="EMBL/GenBank/DDBJ databases">
        <title>Novel species isolated from subtropical streams in China.</title>
        <authorList>
            <person name="Lu H."/>
        </authorList>
    </citation>
    <scope>NUCLEOTIDE SEQUENCE [LARGE SCALE GENOMIC DNA]</scope>
    <source>
        <strain evidence="6 7">LX47W</strain>
    </source>
</reference>
<dbReference type="GO" id="GO:0043565">
    <property type="term" value="F:sequence-specific DNA binding"/>
    <property type="evidence" value="ECO:0007669"/>
    <property type="project" value="InterPro"/>
</dbReference>
<proteinExistence type="predicted"/>
<dbReference type="InterPro" id="IPR050204">
    <property type="entry name" value="AraC_XylS_family_regulators"/>
</dbReference>
<keyword evidence="3" id="KW-0010">Activator</keyword>
<evidence type="ECO:0000259" key="5">
    <source>
        <dbReference type="PROSITE" id="PS01124"/>
    </source>
</evidence>
<dbReference type="Proteomes" id="UP000573499">
    <property type="component" value="Unassembled WGS sequence"/>
</dbReference>
<dbReference type="PANTHER" id="PTHR46796:SF2">
    <property type="entry name" value="TRANSCRIPTIONAL REGULATORY PROTEIN"/>
    <property type="match status" value="1"/>
</dbReference>
<dbReference type="InterPro" id="IPR018060">
    <property type="entry name" value="HTH_AraC"/>
</dbReference>
<dbReference type="InterPro" id="IPR020449">
    <property type="entry name" value="Tscrpt_reg_AraC-type_HTH"/>
</dbReference>
<dbReference type="SUPFAM" id="SSF51215">
    <property type="entry name" value="Regulatory protein AraC"/>
    <property type="match status" value="1"/>
</dbReference>
<evidence type="ECO:0000313" key="7">
    <source>
        <dbReference type="Proteomes" id="UP000573499"/>
    </source>
</evidence>
<feature type="domain" description="HTH araC/xylS-type" evidence="5">
    <location>
        <begin position="180"/>
        <end position="276"/>
    </location>
</feature>
<dbReference type="PANTHER" id="PTHR46796">
    <property type="entry name" value="HTH-TYPE TRANSCRIPTIONAL ACTIVATOR RHAS-RELATED"/>
    <property type="match status" value="1"/>
</dbReference>
<evidence type="ECO:0000256" key="4">
    <source>
        <dbReference type="ARBA" id="ARBA00023163"/>
    </source>
</evidence>
<dbReference type="InterPro" id="IPR009057">
    <property type="entry name" value="Homeodomain-like_sf"/>
</dbReference>
<evidence type="ECO:0000256" key="1">
    <source>
        <dbReference type="ARBA" id="ARBA00023015"/>
    </source>
</evidence>
<gene>
    <name evidence="6" type="ORF">H3H39_02915</name>
</gene>
<dbReference type="InterPro" id="IPR018062">
    <property type="entry name" value="HTH_AraC-typ_CS"/>
</dbReference>
<dbReference type="SUPFAM" id="SSF46689">
    <property type="entry name" value="Homeodomain-like"/>
    <property type="match status" value="2"/>
</dbReference>
<dbReference type="AlphaFoldDB" id="A0A7W2F6H7"/>
<dbReference type="PRINTS" id="PR00032">
    <property type="entry name" value="HTHARAC"/>
</dbReference>